<feature type="domain" description="RRM" evidence="3">
    <location>
        <begin position="46"/>
        <end position="124"/>
    </location>
</feature>
<dbReference type="GO" id="GO:0003723">
    <property type="term" value="F:RNA binding"/>
    <property type="evidence" value="ECO:0007669"/>
    <property type="project" value="UniProtKB-UniRule"/>
</dbReference>
<protein>
    <recommendedName>
        <fullName evidence="3">RRM domain-containing protein</fullName>
    </recommendedName>
</protein>
<dbReference type="PANTHER" id="PTHR48027">
    <property type="entry name" value="HETEROGENEOUS NUCLEAR RIBONUCLEOPROTEIN 87F-RELATED"/>
    <property type="match status" value="1"/>
</dbReference>
<dbReference type="OrthoDB" id="439808at2759"/>
<reference evidence="4" key="1">
    <citation type="journal article" date="2023" name="Plant J.">
        <title>The genome of the king protea, Protea cynaroides.</title>
        <authorList>
            <person name="Chang J."/>
            <person name="Duong T.A."/>
            <person name="Schoeman C."/>
            <person name="Ma X."/>
            <person name="Roodt D."/>
            <person name="Barker N."/>
            <person name="Li Z."/>
            <person name="Van de Peer Y."/>
            <person name="Mizrachi E."/>
        </authorList>
    </citation>
    <scope>NUCLEOTIDE SEQUENCE</scope>
    <source>
        <tissue evidence="4">Young leaves</tissue>
    </source>
</reference>
<organism evidence="4 5">
    <name type="scientific">Protea cynaroides</name>
    <dbReference type="NCBI Taxonomy" id="273540"/>
    <lineage>
        <taxon>Eukaryota</taxon>
        <taxon>Viridiplantae</taxon>
        <taxon>Streptophyta</taxon>
        <taxon>Embryophyta</taxon>
        <taxon>Tracheophyta</taxon>
        <taxon>Spermatophyta</taxon>
        <taxon>Magnoliopsida</taxon>
        <taxon>Proteales</taxon>
        <taxon>Proteaceae</taxon>
        <taxon>Protea</taxon>
    </lineage>
</organism>
<dbReference type="Gene3D" id="3.30.70.330">
    <property type="match status" value="1"/>
</dbReference>
<dbReference type="CDD" id="cd00590">
    <property type="entry name" value="RRM_SF"/>
    <property type="match status" value="1"/>
</dbReference>
<dbReference type="Proteomes" id="UP001141806">
    <property type="component" value="Unassembled WGS sequence"/>
</dbReference>
<accession>A0A9Q0L3Y4</accession>
<keyword evidence="5" id="KW-1185">Reference proteome</keyword>
<dbReference type="SMART" id="SM00360">
    <property type="entry name" value="RRM"/>
    <property type="match status" value="1"/>
</dbReference>
<keyword evidence="1 2" id="KW-0694">RNA-binding</keyword>
<proteinExistence type="predicted"/>
<dbReference type="InterPro" id="IPR012677">
    <property type="entry name" value="Nucleotide-bd_a/b_plait_sf"/>
</dbReference>
<evidence type="ECO:0000259" key="3">
    <source>
        <dbReference type="PROSITE" id="PS50102"/>
    </source>
</evidence>
<dbReference type="InterPro" id="IPR035979">
    <property type="entry name" value="RBD_domain_sf"/>
</dbReference>
<dbReference type="PROSITE" id="PS50102">
    <property type="entry name" value="RRM"/>
    <property type="match status" value="1"/>
</dbReference>
<dbReference type="SUPFAM" id="SSF54928">
    <property type="entry name" value="RNA-binding domain, RBD"/>
    <property type="match status" value="1"/>
</dbReference>
<dbReference type="InterPro" id="IPR000504">
    <property type="entry name" value="RRM_dom"/>
</dbReference>
<dbReference type="InterPro" id="IPR052462">
    <property type="entry name" value="SLIRP/GR-RBP-like"/>
</dbReference>
<sequence length="144" mass="15989">MLGAVSFASFPTPRTLLRYQLAPTMKLTSIKAFKVRASLLHFPLASRILVRNLPYSISETSLSKEFSNFGQVVEVKLAKDEATQRSKGFAFVQYNSQDEAMLALENMDHKSIDGRVIYVEIAKPKKGVFGTYPITSGPPSEQNS</sequence>
<name>A0A9Q0L3Y4_9MAGN</name>
<dbReference type="EMBL" id="JAMYWD010000001">
    <property type="protein sequence ID" value="KAJ4981919.1"/>
    <property type="molecule type" value="Genomic_DNA"/>
</dbReference>
<evidence type="ECO:0000256" key="2">
    <source>
        <dbReference type="PROSITE-ProRule" id="PRU00176"/>
    </source>
</evidence>
<dbReference type="AlphaFoldDB" id="A0A9Q0L3Y4"/>
<evidence type="ECO:0000313" key="5">
    <source>
        <dbReference type="Proteomes" id="UP001141806"/>
    </source>
</evidence>
<dbReference type="Pfam" id="PF00076">
    <property type="entry name" value="RRM_1"/>
    <property type="match status" value="1"/>
</dbReference>
<comment type="caution">
    <text evidence="4">The sequence shown here is derived from an EMBL/GenBank/DDBJ whole genome shotgun (WGS) entry which is preliminary data.</text>
</comment>
<evidence type="ECO:0000256" key="1">
    <source>
        <dbReference type="ARBA" id="ARBA00022884"/>
    </source>
</evidence>
<gene>
    <name evidence="4" type="ORF">NE237_032756</name>
</gene>
<evidence type="ECO:0000313" key="4">
    <source>
        <dbReference type="EMBL" id="KAJ4981919.1"/>
    </source>
</evidence>